<sequence length="246" mass="26099">GVEQDGAVTAEADMDGGTIDNTVIGGTIPVAGTFTTLSATTGIVLPKTTGTGIKVEVATPTFPWRDLLGELFARNTGANKPSRATYIGNITQAQFAAGKEEEFEYHIPHDYVAGTDIHLHVHWSHTGATVNGGSLVFTYEISYSKSHNQTAFPDSITDTFTGNASSTQRQQILTEVQISAASPSATQIDSDDLEPDGVLLLLFTMTTNNITVSGGGVPDPFIHYVDIHYQSTGVGTKEKAPDFYAA</sequence>
<protein>
    <submittedName>
        <fullName evidence="1">Uncharacterized protein</fullName>
    </submittedName>
</protein>
<name>A0A0F9UFE9_9ZZZZ</name>
<reference evidence="1" key="1">
    <citation type="journal article" date="2015" name="Nature">
        <title>Complex archaea that bridge the gap between prokaryotes and eukaryotes.</title>
        <authorList>
            <person name="Spang A."/>
            <person name="Saw J.H."/>
            <person name="Jorgensen S.L."/>
            <person name="Zaremba-Niedzwiedzka K."/>
            <person name="Martijn J."/>
            <person name="Lind A.E."/>
            <person name="van Eijk R."/>
            <person name="Schleper C."/>
            <person name="Guy L."/>
            <person name="Ettema T.J."/>
        </authorList>
    </citation>
    <scope>NUCLEOTIDE SEQUENCE</scope>
</reference>
<evidence type="ECO:0000313" key="1">
    <source>
        <dbReference type="EMBL" id="KKN52318.1"/>
    </source>
</evidence>
<comment type="caution">
    <text evidence="1">The sequence shown here is derived from an EMBL/GenBank/DDBJ whole genome shotgun (WGS) entry which is preliminary data.</text>
</comment>
<dbReference type="AlphaFoldDB" id="A0A0F9UFE9"/>
<gene>
    <name evidence="1" type="ORF">LCGC14_0614190</name>
</gene>
<organism evidence="1">
    <name type="scientific">marine sediment metagenome</name>
    <dbReference type="NCBI Taxonomy" id="412755"/>
    <lineage>
        <taxon>unclassified sequences</taxon>
        <taxon>metagenomes</taxon>
        <taxon>ecological metagenomes</taxon>
    </lineage>
</organism>
<feature type="non-terminal residue" evidence="1">
    <location>
        <position position="1"/>
    </location>
</feature>
<accession>A0A0F9UFE9</accession>
<proteinExistence type="predicted"/>
<dbReference type="EMBL" id="LAZR01001025">
    <property type="protein sequence ID" value="KKN52318.1"/>
    <property type="molecule type" value="Genomic_DNA"/>
</dbReference>